<dbReference type="PANTHER" id="PTHR24113">
    <property type="entry name" value="RAN GTPASE-ACTIVATING PROTEIN 1"/>
    <property type="match status" value="1"/>
</dbReference>
<name>A0ABU5F1I1_9BACT</name>
<dbReference type="NCBIfam" id="TIGR02996">
    <property type="entry name" value="rpt_mate_G_obs"/>
    <property type="match status" value="1"/>
</dbReference>
<evidence type="ECO:0000313" key="5">
    <source>
        <dbReference type="Proteomes" id="UP001272242"/>
    </source>
</evidence>
<dbReference type="PANTHER" id="PTHR24113:SF12">
    <property type="entry name" value="RAN GTPASE-ACTIVATING PROTEIN 1"/>
    <property type="match status" value="1"/>
</dbReference>
<evidence type="ECO:0000256" key="3">
    <source>
        <dbReference type="ARBA" id="ARBA00022737"/>
    </source>
</evidence>
<evidence type="ECO:0000313" key="4">
    <source>
        <dbReference type="EMBL" id="MDY3561442.1"/>
    </source>
</evidence>
<dbReference type="Proteomes" id="UP001272242">
    <property type="component" value="Unassembled WGS sequence"/>
</dbReference>
<dbReference type="SMART" id="SM00368">
    <property type="entry name" value="LRR_RI"/>
    <property type="match status" value="2"/>
</dbReference>
<dbReference type="InterPro" id="IPR001611">
    <property type="entry name" value="Leu-rich_rpt"/>
</dbReference>
<reference evidence="5" key="1">
    <citation type="journal article" date="2023" name="Mar. Drugs">
        <title>Gemmata algarum, a Novel Planctomycete Isolated from an Algal Mat, Displays Antimicrobial Activity.</title>
        <authorList>
            <person name="Kumar G."/>
            <person name="Kallscheuer N."/>
            <person name="Kashif M."/>
            <person name="Ahamad S."/>
            <person name="Jagadeeshwari U."/>
            <person name="Pannikurungottu S."/>
            <person name="Haufschild T."/>
            <person name="Kabuu M."/>
            <person name="Sasikala C."/>
            <person name="Jogler C."/>
            <person name="Ramana C."/>
        </authorList>
    </citation>
    <scope>NUCLEOTIDE SEQUENCE [LARGE SCALE GENOMIC DNA]</scope>
    <source>
        <strain evidence="5">JC673</strain>
    </source>
</reference>
<protein>
    <submittedName>
        <fullName evidence="4">TIGR02996 domain-containing protein</fullName>
    </submittedName>
</protein>
<evidence type="ECO:0000256" key="2">
    <source>
        <dbReference type="ARBA" id="ARBA00022614"/>
    </source>
</evidence>
<dbReference type="Gene3D" id="3.80.10.10">
    <property type="entry name" value="Ribonuclease Inhibitor"/>
    <property type="match status" value="2"/>
</dbReference>
<keyword evidence="3" id="KW-0677">Repeat</keyword>
<dbReference type="Pfam" id="PF13516">
    <property type="entry name" value="LRR_6"/>
    <property type="match status" value="2"/>
</dbReference>
<dbReference type="InterPro" id="IPR027038">
    <property type="entry name" value="RanGap"/>
</dbReference>
<dbReference type="SUPFAM" id="SSF52047">
    <property type="entry name" value="RNI-like"/>
    <property type="match status" value="1"/>
</dbReference>
<organism evidence="4 5">
    <name type="scientific">Gemmata algarum</name>
    <dbReference type="NCBI Taxonomy" id="2975278"/>
    <lineage>
        <taxon>Bacteria</taxon>
        <taxon>Pseudomonadati</taxon>
        <taxon>Planctomycetota</taxon>
        <taxon>Planctomycetia</taxon>
        <taxon>Gemmatales</taxon>
        <taxon>Gemmataceae</taxon>
        <taxon>Gemmata</taxon>
    </lineage>
</organism>
<keyword evidence="2" id="KW-0433">Leucine-rich repeat</keyword>
<dbReference type="InterPro" id="IPR014338">
    <property type="entry name" value="CHP02996_rpt-companion-dom"/>
</dbReference>
<gene>
    <name evidence="4" type="ORF">R5W23_002720</name>
</gene>
<keyword evidence="5" id="KW-1185">Reference proteome</keyword>
<accession>A0ABU5F1I1</accession>
<comment type="caution">
    <text evidence="4">The sequence shown here is derived from an EMBL/GenBank/DDBJ whole genome shotgun (WGS) entry which is preliminary data.</text>
</comment>
<evidence type="ECO:0000256" key="1">
    <source>
        <dbReference type="ARBA" id="ARBA00022468"/>
    </source>
</evidence>
<dbReference type="RefSeq" id="WP_320687854.1">
    <property type="nucleotide sequence ID" value="NZ_JAXBLV010000194.1"/>
</dbReference>
<proteinExistence type="predicted"/>
<keyword evidence="1" id="KW-0343">GTPase activation</keyword>
<dbReference type="InterPro" id="IPR032675">
    <property type="entry name" value="LRR_dom_sf"/>
</dbReference>
<sequence>MTVTDEQAFLGAILRHPDDDTPRLVFADWLDERGTGDDPARAALIRAQCRLETLPEGKERKAAEKETKALLRAHARRWTAPLRGASLGENWTFRRGFIDGCSISPTSFVNHAELIFRHAPLLRTVRFPYAKGEVDGLAACPFLARLAAVDLQQMCTCGQCPIDVELRALFKSKHASGLSRLGVAFDRIDADMARALVASEPLRRLAALDLSGNPLGEAGVRVLAGARHFTRLAELTLNVTELDAAAVAALGTAHLPALTKLSVVGNNLRPGAVRALVAAPLFAQLAELDLSDNRIGEGGAAALAKLPAAAPLKLLDVRRNALSEKAIRALKARFGKGVWV</sequence>
<dbReference type="EMBL" id="JAXBLV010000194">
    <property type="protein sequence ID" value="MDY3561442.1"/>
    <property type="molecule type" value="Genomic_DNA"/>
</dbReference>